<dbReference type="InParanoid" id="A0A2H3DLF3"/>
<evidence type="ECO:0000313" key="1">
    <source>
        <dbReference type="EMBL" id="PBK92302.1"/>
    </source>
</evidence>
<dbReference type="Proteomes" id="UP000217790">
    <property type="component" value="Unassembled WGS sequence"/>
</dbReference>
<keyword evidence="2" id="KW-1185">Reference proteome</keyword>
<evidence type="ECO:0000313" key="2">
    <source>
        <dbReference type="Proteomes" id="UP000217790"/>
    </source>
</evidence>
<gene>
    <name evidence="1" type="ORF">ARMGADRAFT_1063758</name>
</gene>
<dbReference type="AlphaFoldDB" id="A0A2H3DLF3"/>
<accession>A0A2H3DLF3</accession>
<dbReference type="EMBL" id="KZ293659">
    <property type="protein sequence ID" value="PBK92302.1"/>
    <property type="molecule type" value="Genomic_DNA"/>
</dbReference>
<organism evidence="1 2">
    <name type="scientific">Armillaria gallica</name>
    <name type="common">Bulbous honey fungus</name>
    <name type="synonym">Armillaria bulbosa</name>
    <dbReference type="NCBI Taxonomy" id="47427"/>
    <lineage>
        <taxon>Eukaryota</taxon>
        <taxon>Fungi</taxon>
        <taxon>Dikarya</taxon>
        <taxon>Basidiomycota</taxon>
        <taxon>Agaricomycotina</taxon>
        <taxon>Agaricomycetes</taxon>
        <taxon>Agaricomycetidae</taxon>
        <taxon>Agaricales</taxon>
        <taxon>Marasmiineae</taxon>
        <taxon>Physalacriaceae</taxon>
        <taxon>Armillaria</taxon>
    </lineage>
</organism>
<sequence>MRKVLTIDLPPYAHIWYKTRAAVNSSASKSASLSSYGMLVFVEPFTPQAFSFKECEAIRLLRGVFVKASRVHFTGPVVVPVCNSATYLKADLRNLLLLIAGSGKACVLYLRTTEDTDVESYSDSRCLLGTWLETIAINLLADLVEEVETNGSDLTNMQQYKTQKPHLLKACL</sequence>
<proteinExistence type="predicted"/>
<protein>
    <submittedName>
        <fullName evidence="1">Uncharacterized protein</fullName>
    </submittedName>
</protein>
<name>A0A2H3DLF3_ARMGA</name>
<reference evidence="2" key="1">
    <citation type="journal article" date="2017" name="Nat. Ecol. Evol.">
        <title>Genome expansion and lineage-specific genetic innovations in the forest pathogenic fungi Armillaria.</title>
        <authorList>
            <person name="Sipos G."/>
            <person name="Prasanna A.N."/>
            <person name="Walter M.C."/>
            <person name="O'Connor E."/>
            <person name="Balint B."/>
            <person name="Krizsan K."/>
            <person name="Kiss B."/>
            <person name="Hess J."/>
            <person name="Varga T."/>
            <person name="Slot J."/>
            <person name="Riley R."/>
            <person name="Boka B."/>
            <person name="Rigling D."/>
            <person name="Barry K."/>
            <person name="Lee J."/>
            <person name="Mihaltcheva S."/>
            <person name="LaButti K."/>
            <person name="Lipzen A."/>
            <person name="Waldron R."/>
            <person name="Moloney N.M."/>
            <person name="Sperisen C."/>
            <person name="Kredics L."/>
            <person name="Vagvoelgyi C."/>
            <person name="Patrignani A."/>
            <person name="Fitzpatrick D."/>
            <person name="Nagy I."/>
            <person name="Doyle S."/>
            <person name="Anderson J.B."/>
            <person name="Grigoriev I.V."/>
            <person name="Gueldener U."/>
            <person name="Muensterkoetter M."/>
            <person name="Nagy L.G."/>
        </authorList>
    </citation>
    <scope>NUCLEOTIDE SEQUENCE [LARGE SCALE GENOMIC DNA]</scope>
    <source>
        <strain evidence="2">Ar21-2</strain>
    </source>
</reference>